<gene>
    <name evidence="4" type="ORF">THRCLA_05126</name>
</gene>
<evidence type="ECO:0000313" key="4">
    <source>
        <dbReference type="EMBL" id="OQS02501.1"/>
    </source>
</evidence>
<keyword evidence="2" id="KW-0813">Transport</keyword>
<comment type="similarity">
    <text evidence="1">Belongs to the MOG1 family.</text>
</comment>
<dbReference type="GO" id="GO:0031267">
    <property type="term" value="F:small GTPase binding"/>
    <property type="evidence" value="ECO:0007669"/>
    <property type="project" value="TreeGrafter"/>
</dbReference>
<dbReference type="GO" id="GO:0005634">
    <property type="term" value="C:nucleus"/>
    <property type="evidence" value="ECO:0007669"/>
    <property type="project" value="TreeGrafter"/>
</dbReference>
<evidence type="ECO:0000256" key="1">
    <source>
        <dbReference type="ARBA" id="ARBA00010307"/>
    </source>
</evidence>
<reference evidence="4 5" key="1">
    <citation type="journal article" date="2014" name="Genome Biol. Evol.">
        <title>The secreted proteins of Achlya hypogyna and Thraustotheca clavata identify the ancestral oomycete secretome and reveal gene acquisitions by horizontal gene transfer.</title>
        <authorList>
            <person name="Misner I."/>
            <person name="Blouin N."/>
            <person name="Leonard G."/>
            <person name="Richards T.A."/>
            <person name="Lane C.E."/>
        </authorList>
    </citation>
    <scope>NUCLEOTIDE SEQUENCE [LARGE SCALE GENOMIC DNA]</scope>
    <source>
        <strain evidence="4 5">ATCC 34112</strain>
    </source>
</reference>
<evidence type="ECO:0000256" key="2">
    <source>
        <dbReference type="ARBA" id="ARBA00022448"/>
    </source>
</evidence>
<proteinExistence type="inferred from homology"/>
<dbReference type="PANTHER" id="PTHR15837">
    <property type="entry name" value="RAN GUANINE NUCLEOTIDE RELEASE FACTOR"/>
    <property type="match status" value="1"/>
</dbReference>
<accession>A0A1V9ZX15</accession>
<protein>
    <recommendedName>
        <fullName evidence="6">Ran guanine nucleotide release factor</fullName>
    </recommendedName>
</protein>
<dbReference type="PANTHER" id="PTHR15837:SF0">
    <property type="entry name" value="RAN GUANINE NUCLEOTIDE RELEASE FACTOR"/>
    <property type="match status" value="1"/>
</dbReference>
<dbReference type="GO" id="GO:0006606">
    <property type="term" value="P:protein import into nucleus"/>
    <property type="evidence" value="ECO:0007669"/>
    <property type="project" value="TreeGrafter"/>
</dbReference>
<name>A0A1V9ZX15_9STRA</name>
<organism evidence="4 5">
    <name type="scientific">Thraustotheca clavata</name>
    <dbReference type="NCBI Taxonomy" id="74557"/>
    <lineage>
        <taxon>Eukaryota</taxon>
        <taxon>Sar</taxon>
        <taxon>Stramenopiles</taxon>
        <taxon>Oomycota</taxon>
        <taxon>Saprolegniomycetes</taxon>
        <taxon>Saprolegniales</taxon>
        <taxon>Achlyaceae</taxon>
        <taxon>Thraustotheca</taxon>
    </lineage>
</organism>
<dbReference type="STRING" id="74557.A0A1V9ZX15"/>
<dbReference type="SUPFAM" id="SSF55724">
    <property type="entry name" value="Mog1p/PsbP-like"/>
    <property type="match status" value="1"/>
</dbReference>
<dbReference type="GO" id="GO:0005085">
    <property type="term" value="F:guanyl-nucleotide exchange factor activity"/>
    <property type="evidence" value="ECO:0007669"/>
    <property type="project" value="TreeGrafter"/>
</dbReference>
<dbReference type="InterPro" id="IPR007681">
    <property type="entry name" value="Mog1"/>
</dbReference>
<dbReference type="InterPro" id="IPR016123">
    <property type="entry name" value="Mog1/PsbP_a/b/a-sand"/>
</dbReference>
<comment type="caution">
    <text evidence="4">The sequence shown here is derived from an EMBL/GenBank/DDBJ whole genome shotgun (WGS) entry which is preliminary data.</text>
</comment>
<evidence type="ECO:0008006" key="6">
    <source>
        <dbReference type="Google" id="ProtNLM"/>
    </source>
</evidence>
<dbReference type="Pfam" id="PF04603">
    <property type="entry name" value="Mog1"/>
    <property type="match status" value="1"/>
</dbReference>
<evidence type="ECO:0000313" key="5">
    <source>
        <dbReference type="Proteomes" id="UP000243217"/>
    </source>
</evidence>
<evidence type="ECO:0000256" key="3">
    <source>
        <dbReference type="ARBA" id="ARBA00022927"/>
    </source>
</evidence>
<keyword evidence="3" id="KW-0653">Protein transport</keyword>
<dbReference type="EMBL" id="JNBS01001121">
    <property type="protein sequence ID" value="OQS02501.1"/>
    <property type="molecule type" value="Genomic_DNA"/>
</dbReference>
<dbReference type="OrthoDB" id="10255285at2759"/>
<keyword evidence="5" id="KW-1185">Reference proteome</keyword>
<dbReference type="Proteomes" id="UP000243217">
    <property type="component" value="Unassembled WGS sequence"/>
</dbReference>
<sequence length="181" mass="19813">MKRSLFGGAISCDVPQGFTDVSTFRQVPDNQEVFAEAATDRCVIVELLQLDEHVSDGNCAAYYFNEIADSNACLQTDRTILSSFTMPANEVPGLQTEAHIAVGTQHVAKFNEAAKNVIQVYVCCLRLQNVTTDLVVSVTVPVAINPNSSSSDTVATNVEEGSLFLKNIFRSLVVHDWELFH</sequence>
<dbReference type="AlphaFoldDB" id="A0A1V9ZX15"/>
<dbReference type="Gene3D" id="3.40.1000.10">
    <property type="entry name" value="Mog1/PsbP, alpha/beta/alpha sandwich"/>
    <property type="match status" value="1"/>
</dbReference>